<dbReference type="GO" id="GO:0003677">
    <property type="term" value="F:DNA binding"/>
    <property type="evidence" value="ECO:0007669"/>
    <property type="project" value="InterPro"/>
</dbReference>
<keyword evidence="6" id="KW-1185">Reference proteome</keyword>
<dbReference type="InterPro" id="IPR003656">
    <property type="entry name" value="Znf_BED"/>
</dbReference>
<feature type="region of interest" description="Disordered" evidence="4">
    <location>
        <begin position="138"/>
        <end position="202"/>
    </location>
</feature>
<keyword evidence="2" id="KW-0863">Zinc-finger</keyword>
<name>A0A0N5A545_PARTI</name>
<organism evidence="6 7">
    <name type="scientific">Parastrongyloides trichosuri</name>
    <name type="common">Possum-specific nematode worm</name>
    <dbReference type="NCBI Taxonomy" id="131310"/>
    <lineage>
        <taxon>Eukaryota</taxon>
        <taxon>Metazoa</taxon>
        <taxon>Ecdysozoa</taxon>
        <taxon>Nematoda</taxon>
        <taxon>Chromadorea</taxon>
        <taxon>Rhabditida</taxon>
        <taxon>Tylenchina</taxon>
        <taxon>Panagrolaimomorpha</taxon>
        <taxon>Strongyloidoidea</taxon>
        <taxon>Strongyloididae</taxon>
        <taxon>Parastrongyloides</taxon>
    </lineage>
</organism>
<feature type="region of interest" description="Disordered" evidence="4">
    <location>
        <begin position="1"/>
        <end position="56"/>
    </location>
</feature>
<keyword evidence="3" id="KW-0862">Zinc</keyword>
<proteinExistence type="predicted"/>
<evidence type="ECO:0000259" key="5">
    <source>
        <dbReference type="Pfam" id="PF02892"/>
    </source>
</evidence>
<evidence type="ECO:0000256" key="3">
    <source>
        <dbReference type="ARBA" id="ARBA00022833"/>
    </source>
</evidence>
<sequence length="281" mass="30847">MDILMTSTNDHSCSNSSAKHKFMESTGKHNYQDDETASSSSSNSEGCFTEDGEHQNTIDKMSFQKNKDIMVSLSNELGTNISGHFDLASSNPEFLALLTKSFNESKEITSSILTANSANTGAKDIECLMKTANVQIVGDDTSSNGSIEGTENLESSDAGKCSPEFHHSNGSRASSQQPDGSIGQGNGLKQIPNGASPWMRSAGRKKTHPVWQFFKDLKDCGLDENGVICLNCDWKGDDKSPNNLKTHLKRCHEHDGVYEKFTQALAKVRLIISYQKKKYLY</sequence>
<feature type="domain" description="BED-type" evidence="5">
    <location>
        <begin position="209"/>
        <end position="252"/>
    </location>
</feature>
<feature type="compositionally biased region" description="Polar residues" evidence="4">
    <location>
        <begin position="140"/>
        <end position="155"/>
    </location>
</feature>
<keyword evidence="1" id="KW-0479">Metal-binding</keyword>
<reference evidence="7" key="1">
    <citation type="submission" date="2017-02" db="UniProtKB">
        <authorList>
            <consortium name="WormBaseParasite"/>
        </authorList>
    </citation>
    <scope>IDENTIFICATION</scope>
</reference>
<dbReference type="WBParaSite" id="PTRK_0001682900.1">
    <property type="protein sequence ID" value="PTRK_0001682900.1"/>
    <property type="gene ID" value="PTRK_0001682900"/>
</dbReference>
<dbReference type="Proteomes" id="UP000038045">
    <property type="component" value="Unplaced"/>
</dbReference>
<evidence type="ECO:0000313" key="7">
    <source>
        <dbReference type="WBParaSite" id="PTRK_0001682900.1"/>
    </source>
</evidence>
<dbReference type="Pfam" id="PF02892">
    <property type="entry name" value="zf-BED"/>
    <property type="match status" value="1"/>
</dbReference>
<evidence type="ECO:0000313" key="6">
    <source>
        <dbReference type="Proteomes" id="UP000038045"/>
    </source>
</evidence>
<dbReference type="STRING" id="131310.A0A0N5A545"/>
<dbReference type="GO" id="GO:0008270">
    <property type="term" value="F:zinc ion binding"/>
    <property type="evidence" value="ECO:0007669"/>
    <property type="project" value="UniProtKB-KW"/>
</dbReference>
<accession>A0A0N5A545</accession>
<evidence type="ECO:0000256" key="1">
    <source>
        <dbReference type="ARBA" id="ARBA00022723"/>
    </source>
</evidence>
<feature type="compositionally biased region" description="Polar residues" evidence="4">
    <location>
        <begin position="168"/>
        <end position="179"/>
    </location>
</feature>
<evidence type="ECO:0000256" key="2">
    <source>
        <dbReference type="ARBA" id="ARBA00022771"/>
    </source>
</evidence>
<evidence type="ECO:0000256" key="4">
    <source>
        <dbReference type="SAM" id="MobiDB-lite"/>
    </source>
</evidence>
<protein>
    <submittedName>
        <fullName evidence="7">BED-type domain-containing protein</fullName>
    </submittedName>
</protein>
<feature type="compositionally biased region" description="Polar residues" evidence="4">
    <location>
        <begin position="1"/>
        <end position="17"/>
    </location>
</feature>
<feature type="compositionally biased region" description="Basic and acidic residues" evidence="4">
    <location>
        <begin position="21"/>
        <end position="32"/>
    </location>
</feature>
<dbReference type="AlphaFoldDB" id="A0A0N5A545"/>